<feature type="transmembrane region" description="Helical" evidence="10">
    <location>
        <begin position="175"/>
        <end position="192"/>
    </location>
</feature>
<keyword evidence="9" id="KW-0807">Transducer</keyword>
<dbReference type="InterPro" id="IPR000276">
    <property type="entry name" value="GPCR_Rhodpsn"/>
</dbReference>
<feature type="transmembrane region" description="Helical" evidence="10">
    <location>
        <begin position="103"/>
        <end position="119"/>
    </location>
</feature>
<evidence type="ECO:0000256" key="8">
    <source>
        <dbReference type="ARBA" id="ARBA00023170"/>
    </source>
</evidence>
<keyword evidence="5 10" id="KW-1133">Transmembrane helix</keyword>
<dbReference type="Pfam" id="PF00001">
    <property type="entry name" value="7tm_1"/>
    <property type="match status" value="1"/>
</dbReference>
<keyword evidence="13" id="KW-1185">Reference proteome</keyword>
<accession>A0ABP1PXI5</accession>
<comment type="subcellular location">
    <subcellularLocation>
        <location evidence="1">Cell membrane</location>
        <topology evidence="1">Multi-pass membrane protein</topology>
    </subcellularLocation>
</comment>
<evidence type="ECO:0000256" key="3">
    <source>
        <dbReference type="ARBA" id="ARBA00022475"/>
    </source>
</evidence>
<dbReference type="EMBL" id="CAXLJM020000015">
    <property type="protein sequence ID" value="CAL8081529.1"/>
    <property type="molecule type" value="Genomic_DNA"/>
</dbReference>
<protein>
    <recommendedName>
        <fullName evidence="11">G-protein coupled receptors family 1 profile domain-containing protein</fullName>
    </recommendedName>
</protein>
<evidence type="ECO:0000256" key="10">
    <source>
        <dbReference type="SAM" id="Phobius"/>
    </source>
</evidence>
<dbReference type="PANTHER" id="PTHR24249:SF372">
    <property type="entry name" value="G-PROTEIN COUPLED RECEPTORS FAMILY 1 PROFILE DOMAIN-CONTAINING PROTEIN"/>
    <property type="match status" value="1"/>
</dbReference>
<gene>
    <name evidence="12" type="ORF">ODALV1_LOCUS4946</name>
</gene>
<evidence type="ECO:0000256" key="2">
    <source>
        <dbReference type="ARBA" id="ARBA00010663"/>
    </source>
</evidence>
<evidence type="ECO:0000256" key="4">
    <source>
        <dbReference type="ARBA" id="ARBA00022692"/>
    </source>
</evidence>
<dbReference type="Proteomes" id="UP001642540">
    <property type="component" value="Unassembled WGS sequence"/>
</dbReference>
<dbReference type="CDD" id="cd00637">
    <property type="entry name" value="7tm_classA_rhodopsin-like"/>
    <property type="match status" value="1"/>
</dbReference>
<dbReference type="InterPro" id="IPR050569">
    <property type="entry name" value="TAAR"/>
</dbReference>
<evidence type="ECO:0000259" key="11">
    <source>
        <dbReference type="PROSITE" id="PS50262"/>
    </source>
</evidence>
<dbReference type="SUPFAM" id="SSF81321">
    <property type="entry name" value="Family A G protein-coupled receptor-like"/>
    <property type="match status" value="1"/>
</dbReference>
<comment type="similarity">
    <text evidence="2">Belongs to the G-protein coupled receptor 1 family.</text>
</comment>
<dbReference type="InterPro" id="IPR017452">
    <property type="entry name" value="GPCR_Rhodpsn_7TM"/>
</dbReference>
<keyword evidence="7 10" id="KW-0472">Membrane</keyword>
<dbReference type="Gene3D" id="1.20.1070.10">
    <property type="entry name" value="Rhodopsin 7-helix transmembrane proteins"/>
    <property type="match status" value="2"/>
</dbReference>
<feature type="transmembrane region" description="Helical" evidence="10">
    <location>
        <begin position="140"/>
        <end position="163"/>
    </location>
</feature>
<feature type="transmembrane region" description="Helical" evidence="10">
    <location>
        <begin position="509"/>
        <end position="535"/>
    </location>
</feature>
<keyword evidence="3" id="KW-1003">Cell membrane</keyword>
<evidence type="ECO:0000256" key="9">
    <source>
        <dbReference type="ARBA" id="ARBA00023224"/>
    </source>
</evidence>
<name>A0ABP1PXI5_9HEXA</name>
<keyword evidence="4 10" id="KW-0812">Transmembrane</keyword>
<evidence type="ECO:0000313" key="12">
    <source>
        <dbReference type="EMBL" id="CAL8081529.1"/>
    </source>
</evidence>
<feature type="domain" description="G-protein coupled receptors family 1 profile" evidence="11">
    <location>
        <begin position="45"/>
        <end position="149"/>
    </location>
</feature>
<dbReference type="PROSITE" id="PS00237">
    <property type="entry name" value="G_PROTEIN_RECEP_F1_1"/>
    <property type="match status" value="1"/>
</dbReference>
<dbReference type="PANTHER" id="PTHR24249">
    <property type="entry name" value="HISTAMINE RECEPTOR-RELATED G-PROTEIN COUPLED RECEPTOR"/>
    <property type="match status" value="1"/>
</dbReference>
<feature type="transmembrane region" description="Helical" evidence="10">
    <location>
        <begin position="65"/>
        <end position="83"/>
    </location>
</feature>
<dbReference type="PROSITE" id="PS50262">
    <property type="entry name" value="G_PROTEIN_RECEP_F1_2"/>
    <property type="match status" value="1"/>
</dbReference>
<evidence type="ECO:0000313" key="13">
    <source>
        <dbReference type="Proteomes" id="UP001642540"/>
    </source>
</evidence>
<sequence length="555" mass="61618">MYQLEDSTQTDSLQVNMVDDDQEVQTYVLGEVIWGFILLIGIFTVNISVLWVVGKSRELWKPRHLWMACLCITDIFVGAHKALELLMYALPYRELCVLQRATLGIPYVVNMLILSLLSLDRFIAVRYPFFYSATISNKHVLIGFIIVLLAGGSLAAVSIAIGLRSPICRTQSLQLVYLTIVLTICSVLTLFFNSSVLRIAKKQLNAIYAQEPSFSRGRRRVSLVCTNCGYKNETFVSTLLPMQLSGNGEGNGNLVTKSTSVLPSCNPPPPSSILPLTDGVVLGPLDLDLKNYESQMEKAITISTNMHINCEPDENPSSHLIDETTTPLVRTVSLPTIPDSIAVPISMVVQPDPSVPPTVVIANVSAEVDLISGCKMVSMSNLDNSCMESAITANGQPAVATSAVQSGSTVTGHHLLPRSRSLMTCRTHRTIPQSTTAPKLQLFRNLHFARAHMFHVGRLFPSIRFARTVLLIMIPMWVFILPIVTIIPLHRGCEDGNKSELNCELVNTMWRYLFVHMRSILPLQAILDTLIYAFGSKEFRQALKKLVRRIRQPKL</sequence>
<proteinExistence type="inferred from homology"/>
<keyword evidence="6" id="KW-0297">G-protein coupled receptor</keyword>
<evidence type="ECO:0000256" key="1">
    <source>
        <dbReference type="ARBA" id="ARBA00004651"/>
    </source>
</evidence>
<evidence type="ECO:0000256" key="6">
    <source>
        <dbReference type="ARBA" id="ARBA00023040"/>
    </source>
</evidence>
<comment type="caution">
    <text evidence="12">The sequence shown here is derived from an EMBL/GenBank/DDBJ whole genome shotgun (WGS) entry which is preliminary data.</text>
</comment>
<evidence type="ECO:0000256" key="7">
    <source>
        <dbReference type="ARBA" id="ARBA00023136"/>
    </source>
</evidence>
<feature type="transmembrane region" description="Helical" evidence="10">
    <location>
        <begin position="32"/>
        <end position="53"/>
    </location>
</feature>
<evidence type="ECO:0000256" key="5">
    <source>
        <dbReference type="ARBA" id="ARBA00022989"/>
    </source>
</evidence>
<organism evidence="12 13">
    <name type="scientific">Orchesella dallaii</name>
    <dbReference type="NCBI Taxonomy" id="48710"/>
    <lineage>
        <taxon>Eukaryota</taxon>
        <taxon>Metazoa</taxon>
        <taxon>Ecdysozoa</taxon>
        <taxon>Arthropoda</taxon>
        <taxon>Hexapoda</taxon>
        <taxon>Collembola</taxon>
        <taxon>Entomobryomorpha</taxon>
        <taxon>Entomobryoidea</taxon>
        <taxon>Orchesellidae</taxon>
        <taxon>Orchesellinae</taxon>
        <taxon>Orchesella</taxon>
    </lineage>
</organism>
<reference evidence="12 13" key="1">
    <citation type="submission" date="2024-08" db="EMBL/GenBank/DDBJ databases">
        <authorList>
            <person name="Cucini C."/>
            <person name="Frati F."/>
        </authorList>
    </citation>
    <scope>NUCLEOTIDE SEQUENCE [LARGE SCALE GENOMIC DNA]</scope>
</reference>
<keyword evidence="8" id="KW-0675">Receptor</keyword>
<feature type="transmembrane region" description="Helical" evidence="10">
    <location>
        <begin position="468"/>
        <end position="489"/>
    </location>
</feature>